<protein>
    <submittedName>
        <fullName evidence="2">Uncharacterized protein</fullName>
    </submittedName>
</protein>
<keyword evidence="1" id="KW-0472">Membrane</keyword>
<comment type="caution">
    <text evidence="2">The sequence shown here is derived from an EMBL/GenBank/DDBJ whole genome shotgun (WGS) entry which is preliminary data.</text>
</comment>
<proteinExistence type="predicted"/>
<keyword evidence="1" id="KW-1133">Transmembrane helix</keyword>
<keyword evidence="1" id="KW-0812">Transmembrane</keyword>
<sequence length="150" mass="17464">MFKHSNHKSQILVSVSSIDDAIFGAKQYIRHKNSDLIQVPFKVHRFTQLSKFSREQVQKLSTIITKISNQVSCCILIKLYSLINYIPFLNAFILKILGYLQQQQKLIVLFTPALVLNQYFYILLLKLTFNPFLILPTFIFSYKSTGQIKD</sequence>
<dbReference type="EMBL" id="CAJJDP010000090">
    <property type="protein sequence ID" value="CAD8188004.1"/>
    <property type="molecule type" value="Genomic_DNA"/>
</dbReference>
<reference evidence="2" key="1">
    <citation type="submission" date="2021-01" db="EMBL/GenBank/DDBJ databases">
        <authorList>
            <consortium name="Genoscope - CEA"/>
            <person name="William W."/>
        </authorList>
    </citation>
    <scope>NUCLEOTIDE SEQUENCE</scope>
</reference>
<keyword evidence="3" id="KW-1185">Reference proteome</keyword>
<organism evidence="2 3">
    <name type="scientific">Paramecium octaurelia</name>
    <dbReference type="NCBI Taxonomy" id="43137"/>
    <lineage>
        <taxon>Eukaryota</taxon>
        <taxon>Sar</taxon>
        <taxon>Alveolata</taxon>
        <taxon>Ciliophora</taxon>
        <taxon>Intramacronucleata</taxon>
        <taxon>Oligohymenophorea</taxon>
        <taxon>Peniculida</taxon>
        <taxon>Parameciidae</taxon>
        <taxon>Paramecium</taxon>
    </lineage>
</organism>
<gene>
    <name evidence="2" type="ORF">POCTA_138.1.T0910182</name>
</gene>
<accession>A0A8S1WCP5</accession>
<dbReference type="Proteomes" id="UP000683925">
    <property type="component" value="Unassembled WGS sequence"/>
</dbReference>
<evidence type="ECO:0000313" key="3">
    <source>
        <dbReference type="Proteomes" id="UP000683925"/>
    </source>
</evidence>
<feature type="transmembrane region" description="Helical" evidence="1">
    <location>
        <begin position="82"/>
        <end position="100"/>
    </location>
</feature>
<feature type="transmembrane region" description="Helical" evidence="1">
    <location>
        <begin position="120"/>
        <end position="142"/>
    </location>
</feature>
<evidence type="ECO:0000313" key="2">
    <source>
        <dbReference type="EMBL" id="CAD8188004.1"/>
    </source>
</evidence>
<name>A0A8S1WCP5_PAROT</name>
<evidence type="ECO:0000256" key="1">
    <source>
        <dbReference type="SAM" id="Phobius"/>
    </source>
</evidence>
<dbReference type="AlphaFoldDB" id="A0A8S1WCP5"/>